<dbReference type="CDD" id="cd07067">
    <property type="entry name" value="HP_PGM_like"/>
    <property type="match status" value="1"/>
</dbReference>
<gene>
    <name evidence="7" type="ORF">SAMN04487824_10276</name>
</gene>
<evidence type="ECO:0000256" key="6">
    <source>
        <dbReference type="PIRSR" id="PIRSR613078-2"/>
    </source>
</evidence>
<dbReference type="PIRSF" id="PIRSF000709">
    <property type="entry name" value="6PFK_2-Ptase"/>
    <property type="match status" value="1"/>
</dbReference>
<evidence type="ECO:0000256" key="1">
    <source>
        <dbReference type="ARBA" id="ARBA00006717"/>
    </source>
</evidence>
<dbReference type="Gene3D" id="3.40.50.1240">
    <property type="entry name" value="Phosphoglycerate mutase-like"/>
    <property type="match status" value="1"/>
</dbReference>
<dbReference type="InterPro" id="IPR005952">
    <property type="entry name" value="Phosphogly_mut1"/>
</dbReference>
<feature type="active site" description="Proton donor/acceptor" evidence="5">
    <location>
        <position position="83"/>
    </location>
</feature>
<feature type="binding site" evidence="6">
    <location>
        <begin position="9"/>
        <end position="16"/>
    </location>
    <ligand>
        <name>substrate</name>
    </ligand>
</feature>
<dbReference type="EMBL" id="FMZL01000002">
    <property type="protein sequence ID" value="SDC03136.1"/>
    <property type="molecule type" value="Genomic_DNA"/>
</dbReference>
<dbReference type="SUPFAM" id="SSF53254">
    <property type="entry name" value="Phosphoglycerate mutase-like"/>
    <property type="match status" value="1"/>
</dbReference>
<feature type="active site" description="Tele-phosphohistidine intermediate" evidence="5">
    <location>
        <position position="10"/>
    </location>
</feature>
<dbReference type="SMART" id="SM00855">
    <property type="entry name" value="PGAM"/>
    <property type="match status" value="1"/>
</dbReference>
<dbReference type="Pfam" id="PF00300">
    <property type="entry name" value="His_Phos_1"/>
    <property type="match status" value="1"/>
</dbReference>
<evidence type="ECO:0000256" key="4">
    <source>
        <dbReference type="ARBA" id="ARBA00023235"/>
    </source>
</evidence>
<feature type="binding site" evidence="6">
    <location>
        <position position="59"/>
    </location>
    <ligand>
        <name>substrate</name>
    </ligand>
</feature>
<keyword evidence="8" id="KW-1185">Reference proteome</keyword>
<evidence type="ECO:0000313" key="7">
    <source>
        <dbReference type="EMBL" id="SDC03136.1"/>
    </source>
</evidence>
<feature type="binding site" evidence="6">
    <location>
        <begin position="83"/>
        <end position="86"/>
    </location>
    <ligand>
        <name>substrate</name>
    </ligand>
</feature>
<dbReference type="PANTHER" id="PTHR11931">
    <property type="entry name" value="PHOSPHOGLYCERATE MUTASE"/>
    <property type="match status" value="1"/>
</dbReference>
<dbReference type="InterPro" id="IPR013078">
    <property type="entry name" value="His_Pase_superF_clade-1"/>
</dbReference>
<proteinExistence type="inferred from homology"/>
<dbReference type="InterPro" id="IPR029033">
    <property type="entry name" value="His_PPase_superfam"/>
</dbReference>
<comment type="similarity">
    <text evidence="1">Belongs to the phosphoglycerate mutase family. BPG-dependent PGAM subfamily.</text>
</comment>
<dbReference type="Proteomes" id="UP000198528">
    <property type="component" value="Unassembled WGS sequence"/>
</dbReference>
<evidence type="ECO:0000256" key="2">
    <source>
        <dbReference type="ARBA" id="ARBA00012028"/>
    </source>
</evidence>
<protein>
    <recommendedName>
        <fullName evidence="2">phosphoglycerate mutase (2,3-diphosphoglycerate-dependent)</fullName>
        <ecNumber evidence="2">5.4.2.11</ecNumber>
    </recommendedName>
</protein>
<reference evidence="8" key="1">
    <citation type="submission" date="2016-10" db="EMBL/GenBank/DDBJ databases">
        <authorList>
            <person name="Varghese N."/>
            <person name="Submissions S."/>
        </authorList>
    </citation>
    <scope>NUCLEOTIDE SEQUENCE [LARGE SCALE GENOMIC DNA]</scope>
    <source>
        <strain evidence="8">DSM 22619</strain>
    </source>
</reference>
<dbReference type="GO" id="GO:0006096">
    <property type="term" value="P:glycolytic process"/>
    <property type="evidence" value="ECO:0007669"/>
    <property type="project" value="UniProtKB-KW"/>
</dbReference>
<accession>A0A1G6IBK4</accession>
<dbReference type="AlphaFoldDB" id="A0A1G6IBK4"/>
<keyword evidence="4" id="KW-0413">Isomerase</keyword>
<evidence type="ECO:0000313" key="8">
    <source>
        <dbReference type="Proteomes" id="UP000198528"/>
    </source>
</evidence>
<dbReference type="EC" id="5.4.2.11" evidence="2"/>
<name>A0A1G6IBK4_9ACTN</name>
<dbReference type="RefSeq" id="WP_090844834.1">
    <property type="nucleotide sequence ID" value="NZ_FMZL01000002.1"/>
</dbReference>
<organism evidence="7 8">
    <name type="scientific">Parafannyhessea umbonata</name>
    <dbReference type="NCBI Taxonomy" id="604330"/>
    <lineage>
        <taxon>Bacteria</taxon>
        <taxon>Bacillati</taxon>
        <taxon>Actinomycetota</taxon>
        <taxon>Coriobacteriia</taxon>
        <taxon>Coriobacteriales</taxon>
        <taxon>Atopobiaceae</taxon>
        <taxon>Parafannyhessea</taxon>
    </lineage>
</organism>
<keyword evidence="3" id="KW-0324">Glycolysis</keyword>
<sequence length="206" mass="23749">MGCRLVLIRHGLTYWNVKKKMQGQVNIPLNQTGIQQAKQLSENLKGYHFDVCYSSPLDRAYMTAKLALKDRNVPIHKDLRLVEHGYGLLESHSYKHWPWFRWTNEAYNYESHPERFHAPIGAETFDDVYARAQDFIDNVLIPESRQRDGILVAGHGGINCAIMGRLLDIPLEDFWSVKQANCGYTVLDEKDGSFQITYSTPVETKF</sequence>
<dbReference type="GO" id="GO:0004619">
    <property type="term" value="F:phosphoglycerate mutase activity"/>
    <property type="evidence" value="ECO:0007669"/>
    <property type="project" value="UniProtKB-EC"/>
</dbReference>
<evidence type="ECO:0000256" key="3">
    <source>
        <dbReference type="ARBA" id="ARBA00023152"/>
    </source>
</evidence>
<evidence type="ECO:0000256" key="5">
    <source>
        <dbReference type="PIRSR" id="PIRSR613078-1"/>
    </source>
</evidence>